<evidence type="ECO:0000313" key="4">
    <source>
        <dbReference type="Proteomes" id="UP000198861"/>
    </source>
</evidence>
<feature type="compositionally biased region" description="Basic residues" evidence="1">
    <location>
        <begin position="93"/>
        <end position="106"/>
    </location>
</feature>
<proteinExistence type="predicted"/>
<feature type="region of interest" description="Disordered" evidence="1">
    <location>
        <begin position="22"/>
        <end position="52"/>
    </location>
</feature>
<accession>A0A1I4D9Q1</accession>
<dbReference type="AlphaFoldDB" id="A0A1I4D9Q1"/>
<gene>
    <name evidence="2" type="ORF">SAMN04244571_02286</name>
    <name evidence="3" type="ORF">SAMN04244574_02292</name>
</gene>
<protein>
    <submittedName>
        <fullName evidence="3">Uncharacterized protein</fullName>
    </submittedName>
</protein>
<evidence type="ECO:0000313" key="5">
    <source>
        <dbReference type="Proteomes" id="UP000199579"/>
    </source>
</evidence>
<dbReference type="Proteomes" id="UP000199579">
    <property type="component" value="Unassembled WGS sequence"/>
</dbReference>
<reference evidence="2 4" key="2">
    <citation type="submission" date="2016-10" db="EMBL/GenBank/DDBJ databases">
        <authorList>
            <person name="Varghese N."/>
            <person name="Submissions S."/>
        </authorList>
    </citation>
    <scope>NUCLEOTIDE SEQUENCE [LARGE SCALE GENOMIC DNA]</scope>
    <source>
        <strain evidence="2 4">DSM 282</strain>
    </source>
</reference>
<evidence type="ECO:0000313" key="3">
    <source>
        <dbReference type="EMBL" id="SFK89619.1"/>
    </source>
</evidence>
<sequence length="257" mass="28348">MIHWNSWQVLGLASSDHGSLMWTSSRGDRSEASQSVAEQGATWGPAGPGPLLDGLETEARHGHKSWVRRGRPSLLSETAATNGTLFSVPGRPYPRRARHRDRHRRPGPGLRGHDTPHTCRPLAEHHCQSGFSFTLLGCRSAQEASGVARTHRLNSDPSQRCGKQIETDQCIKTCPHATNCRREHGNLPVNLIHQPPRKLAAAEHQSITNQHKNPLFSAKIIAKYRQEIPLQKPSSPGLGFFHGLGVQYLNCVCVGRC</sequence>
<organism evidence="3 5">
    <name type="scientific">Azotobacter beijerinckii</name>
    <dbReference type="NCBI Taxonomy" id="170623"/>
    <lineage>
        <taxon>Bacteria</taxon>
        <taxon>Pseudomonadati</taxon>
        <taxon>Pseudomonadota</taxon>
        <taxon>Gammaproteobacteria</taxon>
        <taxon>Pseudomonadales</taxon>
        <taxon>Pseudomonadaceae</taxon>
        <taxon>Azotobacter</taxon>
    </lineage>
</organism>
<dbReference type="EMBL" id="FOSX01000032">
    <property type="protein sequence ID" value="SFK89619.1"/>
    <property type="molecule type" value="Genomic_DNA"/>
</dbReference>
<name>A0A1I4D9Q1_9GAMM</name>
<evidence type="ECO:0000313" key="2">
    <source>
        <dbReference type="EMBL" id="SFB33506.1"/>
    </source>
</evidence>
<dbReference type="EMBL" id="FOKJ01000035">
    <property type="protein sequence ID" value="SFB33506.1"/>
    <property type="molecule type" value="Genomic_DNA"/>
</dbReference>
<feature type="region of interest" description="Disordered" evidence="1">
    <location>
        <begin position="83"/>
        <end position="114"/>
    </location>
</feature>
<evidence type="ECO:0000256" key="1">
    <source>
        <dbReference type="SAM" id="MobiDB-lite"/>
    </source>
</evidence>
<reference evidence="3 5" key="1">
    <citation type="submission" date="2016-10" db="EMBL/GenBank/DDBJ databases">
        <authorList>
            <person name="de Groot N.N."/>
        </authorList>
    </citation>
    <scope>NUCLEOTIDE SEQUENCE [LARGE SCALE GENOMIC DNA]</scope>
    <source>
        <strain evidence="3 5">DSM 381</strain>
    </source>
</reference>
<keyword evidence="4" id="KW-1185">Reference proteome</keyword>
<dbReference type="Proteomes" id="UP000198861">
    <property type="component" value="Unassembled WGS sequence"/>
</dbReference>